<keyword evidence="2" id="KW-1185">Reference proteome</keyword>
<organism evidence="1 2">
    <name type="scientific">Streptomyces asoensis</name>
    <dbReference type="NCBI Taxonomy" id="249586"/>
    <lineage>
        <taxon>Bacteria</taxon>
        <taxon>Bacillati</taxon>
        <taxon>Actinomycetota</taxon>
        <taxon>Actinomycetes</taxon>
        <taxon>Kitasatosporales</taxon>
        <taxon>Streptomycetaceae</taxon>
        <taxon>Streptomyces</taxon>
    </lineage>
</organism>
<evidence type="ECO:0000313" key="1">
    <source>
        <dbReference type="EMBL" id="GHI58678.1"/>
    </source>
</evidence>
<accession>A0ABQ3RS46</accession>
<sequence length="78" mass="8422">MRGRTVWLRWVAACRGTEARGLVGTLRRHPEKQARRPSAKTPFASCGRIRGSGALCELALNAQVRGPNGMGMASDLSD</sequence>
<name>A0ABQ3RS46_9ACTN</name>
<dbReference type="EMBL" id="BNEB01000001">
    <property type="protein sequence ID" value="GHI58678.1"/>
    <property type="molecule type" value="Genomic_DNA"/>
</dbReference>
<evidence type="ECO:0000313" key="2">
    <source>
        <dbReference type="Proteomes" id="UP000649259"/>
    </source>
</evidence>
<comment type="caution">
    <text evidence="1">The sequence shown here is derived from an EMBL/GenBank/DDBJ whole genome shotgun (WGS) entry which is preliminary data.</text>
</comment>
<proteinExistence type="predicted"/>
<reference evidence="2" key="1">
    <citation type="submission" date="2023-07" db="EMBL/GenBank/DDBJ databases">
        <title>Whole genome shotgun sequence of Streptomyces cacaoi subsp. asoensis NBRC 13813.</title>
        <authorList>
            <person name="Komaki H."/>
            <person name="Tamura T."/>
        </authorList>
    </citation>
    <scope>NUCLEOTIDE SEQUENCE [LARGE SCALE GENOMIC DNA]</scope>
    <source>
        <strain evidence="2">NBRC 13813</strain>
    </source>
</reference>
<dbReference type="Proteomes" id="UP000649259">
    <property type="component" value="Unassembled WGS sequence"/>
</dbReference>
<protein>
    <submittedName>
        <fullName evidence="1">Uncharacterized protein</fullName>
    </submittedName>
</protein>
<gene>
    <name evidence="1" type="ORF">Saso_03280</name>
</gene>